<feature type="region of interest" description="Disordered" evidence="2">
    <location>
        <begin position="150"/>
        <end position="179"/>
    </location>
</feature>
<feature type="domain" description="Zn(2)-C6 fungal-type" evidence="3">
    <location>
        <begin position="18"/>
        <end position="48"/>
    </location>
</feature>
<evidence type="ECO:0000259" key="3">
    <source>
        <dbReference type="PROSITE" id="PS50048"/>
    </source>
</evidence>
<organism evidence="4 5">
    <name type="scientific">Sporothrix stenoceras</name>
    <dbReference type="NCBI Taxonomy" id="5173"/>
    <lineage>
        <taxon>Eukaryota</taxon>
        <taxon>Fungi</taxon>
        <taxon>Dikarya</taxon>
        <taxon>Ascomycota</taxon>
        <taxon>Pezizomycotina</taxon>
        <taxon>Sordariomycetes</taxon>
        <taxon>Sordariomycetidae</taxon>
        <taxon>Ophiostomatales</taxon>
        <taxon>Ophiostomataceae</taxon>
        <taxon>Sporothrix</taxon>
    </lineage>
</organism>
<feature type="compositionally biased region" description="Low complexity" evidence="2">
    <location>
        <begin position="693"/>
        <end position="702"/>
    </location>
</feature>
<dbReference type="InterPro" id="IPR036864">
    <property type="entry name" value="Zn2-C6_fun-type_DNA-bd_sf"/>
</dbReference>
<gene>
    <name evidence="4" type="ORF">Sste5346_007251</name>
</gene>
<proteinExistence type="predicted"/>
<dbReference type="PANTHER" id="PTHR47657:SF7">
    <property type="entry name" value="STEROL REGULATORY ELEMENT-BINDING PROTEIN ECM22"/>
    <property type="match status" value="1"/>
</dbReference>
<evidence type="ECO:0000256" key="2">
    <source>
        <dbReference type="SAM" id="MobiDB-lite"/>
    </source>
</evidence>
<dbReference type="Gene3D" id="4.10.240.10">
    <property type="entry name" value="Zn(2)-C6 fungal-type DNA-binding domain"/>
    <property type="match status" value="1"/>
</dbReference>
<evidence type="ECO:0000256" key="1">
    <source>
        <dbReference type="ARBA" id="ARBA00023242"/>
    </source>
</evidence>
<keyword evidence="5" id="KW-1185">Reference proteome</keyword>
<dbReference type="PROSITE" id="PS00463">
    <property type="entry name" value="ZN2_CY6_FUNGAL_1"/>
    <property type="match status" value="1"/>
</dbReference>
<protein>
    <recommendedName>
        <fullName evidence="3">Zn(2)-C6 fungal-type domain-containing protein</fullName>
    </recommendedName>
</protein>
<dbReference type="SMART" id="SM00066">
    <property type="entry name" value="GAL4"/>
    <property type="match status" value="1"/>
</dbReference>
<reference evidence="4 5" key="1">
    <citation type="journal article" date="2024" name="IMA Fungus">
        <title>IMA Genome - F19 : A genome assembly and annotation guide to empower mycologists, including annotated draft genome sequences of Ceratocystis pirilliformis, Diaporthe australafricana, Fusarium ophioides, Paecilomyces lecythidis, and Sporothrix stenoceras.</title>
        <authorList>
            <person name="Aylward J."/>
            <person name="Wilson A.M."/>
            <person name="Visagie C.M."/>
            <person name="Spraker J."/>
            <person name="Barnes I."/>
            <person name="Buitendag C."/>
            <person name="Ceriani C."/>
            <person name="Del Mar Angel L."/>
            <person name="du Plessis D."/>
            <person name="Fuchs T."/>
            <person name="Gasser K."/>
            <person name="Kramer D."/>
            <person name="Li W."/>
            <person name="Munsamy K."/>
            <person name="Piso A."/>
            <person name="Price J.L."/>
            <person name="Sonnekus B."/>
            <person name="Thomas C."/>
            <person name="van der Nest A."/>
            <person name="van Dijk A."/>
            <person name="van Heerden A."/>
            <person name="van Vuuren N."/>
            <person name="Yilmaz N."/>
            <person name="Duong T.A."/>
            <person name="van der Merwe N.A."/>
            <person name="Wingfield M.J."/>
            <person name="Wingfield B.D."/>
        </authorList>
    </citation>
    <scope>NUCLEOTIDE SEQUENCE [LARGE SCALE GENOMIC DNA]</scope>
    <source>
        <strain evidence="4 5">CMW 5346</strain>
    </source>
</reference>
<dbReference type="InterPro" id="IPR052400">
    <property type="entry name" value="Zn2-C6_fungal_TF"/>
</dbReference>
<name>A0ABR3YUU6_9PEZI</name>
<dbReference type="SUPFAM" id="SSF57701">
    <property type="entry name" value="Zn2/Cys6 DNA-binding domain"/>
    <property type="match status" value="1"/>
</dbReference>
<evidence type="ECO:0000313" key="4">
    <source>
        <dbReference type="EMBL" id="KAL1892096.1"/>
    </source>
</evidence>
<dbReference type="EMBL" id="JAWCUI010000047">
    <property type="protein sequence ID" value="KAL1892096.1"/>
    <property type="molecule type" value="Genomic_DNA"/>
</dbReference>
<dbReference type="PANTHER" id="PTHR47657">
    <property type="entry name" value="STEROL REGULATORY ELEMENT-BINDING PROTEIN ECM22"/>
    <property type="match status" value="1"/>
</dbReference>
<keyword evidence="1" id="KW-0539">Nucleus</keyword>
<feature type="region of interest" description="Disordered" evidence="2">
    <location>
        <begin position="487"/>
        <end position="523"/>
    </location>
</feature>
<dbReference type="Proteomes" id="UP001583186">
    <property type="component" value="Unassembled WGS sequence"/>
</dbReference>
<dbReference type="InterPro" id="IPR001138">
    <property type="entry name" value="Zn2Cys6_DnaBD"/>
</dbReference>
<dbReference type="CDD" id="cd00067">
    <property type="entry name" value="GAL4"/>
    <property type="match status" value="1"/>
</dbReference>
<dbReference type="PROSITE" id="PS50048">
    <property type="entry name" value="ZN2_CY6_FUNGAL_2"/>
    <property type="match status" value="1"/>
</dbReference>
<dbReference type="Pfam" id="PF00172">
    <property type="entry name" value="Zn_clus"/>
    <property type="match status" value="1"/>
</dbReference>
<evidence type="ECO:0000313" key="5">
    <source>
        <dbReference type="Proteomes" id="UP001583186"/>
    </source>
</evidence>
<feature type="compositionally biased region" description="Polar residues" evidence="2">
    <location>
        <begin position="152"/>
        <end position="179"/>
    </location>
</feature>
<sequence length="936" mass="101701">MPPPSRKAGSSNTRSKSGCLTCRSRKVKCDEAKPGCQMCTRLRLRCEYGAEEKTTRLHDRRLGAGPLKKRQFTNWRPQKIVPKTPIAAAASLSIAPAAVASPGPSVTSMPSTISSLSSPSVSTTPPYLGTTTATSSNMATYTPASEYAEYQTDGSGLSQNPSNDIASGGPINTTSSVPHVTPTITDTNLDFSTFVNDDLLNSTSMSTPSPFSFMQSMDEADFMFFGDLSTTPLSPLLPSSSMTMATPSCAAPTPITPDENNSEVANCNVVTHKNSSNSTFHLVSTTGPSPLNGLILGTTTIVLASFPSRMRLTERDFEALLLFHQQVGFSIGSKSPVWSTHAILIKLAVHHAPILHLLLAASFGELDWRLTAESGNNGITGSATGTPAILPARPSTKGGALTPGQLARRHYDAGQAALKELVVAPRGTPEAGLFHVVVVACFWLEYLIHRRNTLQHGRWGSNNEFSKAMGDYMRKYQLRRGLMSGEALPPASFSAKRPPSPPKCVPVQEDEDQDPNSDEDDETDEFEFIENKNDVNSRNSNQMTNDPVLATPTAAALATTAPPTNMAKPIKDLSPADRPLPPVKYRSFMSRLLSWLYWYDCAACFFGKGGALSVQFRMPPRNQLGFYETARTTLLDFWDDYTPEEIADDNQNWPALQLINETWVAVHRLNLVYEAEEMQDKADAQGHKQGRRSSSSPTSSESVAQIARDARSLRSRYTTVFRLSAFAATSGGHRSRLLAMADWAVCHYLSLELHLLRAGATREDLYGEEGPAKELALLGIAAPDDGGINTNSYDYNYNYGNYQQQSSSFNSYQSYSPLGAPASHRQAIAAKIVHLAERAIRTVGPVELDRFQWPLFWAGVETDNHVYRYFVLSNLINADFRVALQTVVREQSTMSGVGDGGGGGNGSEIGYYGTTGSTGVSMRRLRTICRAAGMAA</sequence>
<feature type="compositionally biased region" description="Acidic residues" evidence="2">
    <location>
        <begin position="508"/>
        <end position="523"/>
    </location>
</feature>
<comment type="caution">
    <text evidence="4">The sequence shown here is derived from an EMBL/GenBank/DDBJ whole genome shotgun (WGS) entry which is preliminary data.</text>
</comment>
<feature type="region of interest" description="Disordered" evidence="2">
    <location>
        <begin position="680"/>
        <end position="705"/>
    </location>
</feature>
<accession>A0ABR3YUU6</accession>